<organism evidence="1 2">
    <name type="scientific">Raoultella terrigena</name>
    <name type="common">Klebsiella terrigena</name>
    <dbReference type="NCBI Taxonomy" id="577"/>
    <lineage>
        <taxon>Bacteria</taxon>
        <taxon>Pseudomonadati</taxon>
        <taxon>Pseudomonadota</taxon>
        <taxon>Gammaproteobacteria</taxon>
        <taxon>Enterobacterales</taxon>
        <taxon>Enterobacteriaceae</taxon>
        <taxon>Klebsiella/Raoultella group</taxon>
        <taxon>Raoultella</taxon>
    </lineage>
</organism>
<accession>A0A4V6J2J7</accession>
<dbReference type="AlphaFoldDB" id="A0A4V6J2J7"/>
<gene>
    <name evidence="1" type="ORF">NCTC9185_06355</name>
</gene>
<sequence length="111" mass="12407">MSEWLLSTGIHTAVVTQTSRFFNSVSNNQERGAETIAEHFFDIGRTRPGFIGQDGVDNRKMSAFCKKAVSYGYKVENSMATGYQKVMAKLTVGISTHWIISLITLSLLRKE</sequence>
<evidence type="ECO:0000313" key="1">
    <source>
        <dbReference type="EMBL" id="VTN14294.1"/>
    </source>
</evidence>
<evidence type="ECO:0000313" key="2">
    <source>
        <dbReference type="Proteomes" id="UP000339249"/>
    </source>
</evidence>
<dbReference type="EMBL" id="CABDVU010000001">
    <property type="protein sequence ID" value="VTN14294.1"/>
    <property type="molecule type" value="Genomic_DNA"/>
</dbReference>
<proteinExistence type="predicted"/>
<name>A0A4V6J2J7_RAOTE</name>
<reference evidence="1 2" key="1">
    <citation type="submission" date="2019-04" db="EMBL/GenBank/DDBJ databases">
        <authorList>
            <consortium name="Pathogen Informatics"/>
        </authorList>
    </citation>
    <scope>NUCLEOTIDE SEQUENCE [LARGE SCALE GENOMIC DNA]</scope>
    <source>
        <strain evidence="1 2">NCTC9185</strain>
    </source>
</reference>
<protein>
    <submittedName>
        <fullName evidence="1">Uncharacterized protein</fullName>
    </submittedName>
</protein>
<dbReference type="Proteomes" id="UP000339249">
    <property type="component" value="Unassembled WGS sequence"/>
</dbReference>